<dbReference type="Proteomes" id="UP000799771">
    <property type="component" value="Unassembled WGS sequence"/>
</dbReference>
<reference evidence="1" key="1">
    <citation type="journal article" date="2020" name="Stud. Mycol.">
        <title>101 Dothideomycetes genomes: a test case for predicting lifestyles and emergence of pathogens.</title>
        <authorList>
            <person name="Haridas S."/>
            <person name="Albert R."/>
            <person name="Binder M."/>
            <person name="Bloem J."/>
            <person name="Labutti K."/>
            <person name="Salamov A."/>
            <person name="Andreopoulos B."/>
            <person name="Baker S."/>
            <person name="Barry K."/>
            <person name="Bills G."/>
            <person name="Bluhm B."/>
            <person name="Cannon C."/>
            <person name="Castanera R."/>
            <person name="Culley D."/>
            <person name="Daum C."/>
            <person name="Ezra D."/>
            <person name="Gonzalez J."/>
            <person name="Henrissat B."/>
            <person name="Kuo A."/>
            <person name="Liang C."/>
            <person name="Lipzen A."/>
            <person name="Lutzoni F."/>
            <person name="Magnuson J."/>
            <person name="Mondo S."/>
            <person name="Nolan M."/>
            <person name="Ohm R."/>
            <person name="Pangilinan J."/>
            <person name="Park H.-J."/>
            <person name="Ramirez L."/>
            <person name="Alfaro M."/>
            <person name="Sun H."/>
            <person name="Tritt A."/>
            <person name="Yoshinaga Y."/>
            <person name="Zwiers L.-H."/>
            <person name="Turgeon B."/>
            <person name="Goodwin S."/>
            <person name="Spatafora J."/>
            <person name="Crous P."/>
            <person name="Grigoriev I."/>
        </authorList>
    </citation>
    <scope>NUCLEOTIDE SEQUENCE</scope>
    <source>
        <strain evidence="1">CBS 119687</strain>
    </source>
</reference>
<proteinExistence type="predicted"/>
<accession>A0A6A6AUG8</accession>
<dbReference type="EMBL" id="ML977497">
    <property type="protein sequence ID" value="KAF2134848.1"/>
    <property type="molecule type" value="Genomic_DNA"/>
</dbReference>
<keyword evidence="2" id="KW-1185">Reference proteome</keyword>
<dbReference type="AlphaFoldDB" id="A0A6A6AUG8"/>
<evidence type="ECO:0000313" key="2">
    <source>
        <dbReference type="Proteomes" id="UP000799771"/>
    </source>
</evidence>
<evidence type="ECO:0000313" key="1">
    <source>
        <dbReference type="EMBL" id="KAF2134848.1"/>
    </source>
</evidence>
<organism evidence="1 2">
    <name type="scientific">Dothidotthia symphoricarpi CBS 119687</name>
    <dbReference type="NCBI Taxonomy" id="1392245"/>
    <lineage>
        <taxon>Eukaryota</taxon>
        <taxon>Fungi</taxon>
        <taxon>Dikarya</taxon>
        <taxon>Ascomycota</taxon>
        <taxon>Pezizomycotina</taxon>
        <taxon>Dothideomycetes</taxon>
        <taxon>Pleosporomycetidae</taxon>
        <taxon>Pleosporales</taxon>
        <taxon>Dothidotthiaceae</taxon>
        <taxon>Dothidotthia</taxon>
    </lineage>
</organism>
<gene>
    <name evidence="1" type="ORF">P153DRAFT_380662</name>
</gene>
<dbReference type="RefSeq" id="XP_033529235.1">
    <property type="nucleotide sequence ID" value="XM_033669947.1"/>
</dbReference>
<sequence>MLPEAHAQAKWLGRPCFAAGGSQLALSPAPTASTLCPSPCVLCILDRLYNRRWAVHATLFAIFQTLAFPWIESRGAGGPCAPRRCTSRAGHYGWLFVRGAKTVAPALGTRFLLTPPARLPTQHCSRTQVQTPARASSMPSSHFGLFHLSSIHLVVAL</sequence>
<protein>
    <submittedName>
        <fullName evidence="1">Uncharacterized protein</fullName>
    </submittedName>
</protein>
<dbReference type="GeneID" id="54410379"/>
<name>A0A6A6AUG8_9PLEO</name>